<sequence length="222" mass="23510">MFVVIPTITNKPAWWQKGASAVASDAGASAAASDAGASTAGQKGDVGSSHAASYAAVQGGDVGSSHAAAQGGEGSASDAEAGFVDATAIVQDEIAYPQPLECVVFTNPFFTLETLVLMFSSPLNSLLEFSCFPFHSKCLTITATIMYSKFSARIFTLLLILNLSLLLIPIYPFRLCLFDRSWFWFILPSFPYIVGIGDIDQSPFLCSSLVPSMLIALLGFTP</sequence>
<comment type="caution">
    <text evidence="2">The sequence shown here is derived from an EMBL/GenBank/DDBJ whole genome shotgun (WGS) entry which is preliminary data.</text>
</comment>
<dbReference type="EMBL" id="JAYMYQ010000005">
    <property type="protein sequence ID" value="KAK7329157.1"/>
    <property type="molecule type" value="Genomic_DNA"/>
</dbReference>
<protein>
    <submittedName>
        <fullName evidence="2">Uncharacterized protein</fullName>
    </submittedName>
</protein>
<dbReference type="AlphaFoldDB" id="A0AAN9L4A7"/>
<feature type="transmembrane region" description="Helical" evidence="1">
    <location>
        <begin position="204"/>
        <end position="221"/>
    </location>
</feature>
<reference evidence="2 3" key="1">
    <citation type="submission" date="2024-01" db="EMBL/GenBank/DDBJ databases">
        <title>The genomes of 5 underutilized Papilionoideae crops provide insights into root nodulation and disease resistanc.</title>
        <authorList>
            <person name="Jiang F."/>
        </authorList>
    </citation>
    <scope>NUCLEOTIDE SEQUENCE [LARGE SCALE GENOMIC DNA]</scope>
    <source>
        <strain evidence="2">LVBAO_FW01</strain>
        <tissue evidence="2">Leaves</tissue>
    </source>
</reference>
<dbReference type="Proteomes" id="UP001367508">
    <property type="component" value="Unassembled WGS sequence"/>
</dbReference>
<keyword evidence="1" id="KW-0812">Transmembrane</keyword>
<keyword evidence="3" id="KW-1185">Reference proteome</keyword>
<gene>
    <name evidence="2" type="ORF">VNO77_23306</name>
</gene>
<keyword evidence="1" id="KW-0472">Membrane</keyword>
<feature type="transmembrane region" description="Helical" evidence="1">
    <location>
        <begin position="154"/>
        <end position="175"/>
    </location>
</feature>
<name>A0AAN9L4A7_CANGL</name>
<feature type="transmembrane region" description="Helical" evidence="1">
    <location>
        <begin position="181"/>
        <end position="197"/>
    </location>
</feature>
<evidence type="ECO:0000313" key="2">
    <source>
        <dbReference type="EMBL" id="KAK7329157.1"/>
    </source>
</evidence>
<proteinExistence type="predicted"/>
<keyword evidence="1" id="KW-1133">Transmembrane helix</keyword>
<evidence type="ECO:0000256" key="1">
    <source>
        <dbReference type="SAM" id="Phobius"/>
    </source>
</evidence>
<organism evidence="2 3">
    <name type="scientific">Canavalia gladiata</name>
    <name type="common">Sword bean</name>
    <name type="synonym">Dolichos gladiatus</name>
    <dbReference type="NCBI Taxonomy" id="3824"/>
    <lineage>
        <taxon>Eukaryota</taxon>
        <taxon>Viridiplantae</taxon>
        <taxon>Streptophyta</taxon>
        <taxon>Embryophyta</taxon>
        <taxon>Tracheophyta</taxon>
        <taxon>Spermatophyta</taxon>
        <taxon>Magnoliopsida</taxon>
        <taxon>eudicotyledons</taxon>
        <taxon>Gunneridae</taxon>
        <taxon>Pentapetalae</taxon>
        <taxon>rosids</taxon>
        <taxon>fabids</taxon>
        <taxon>Fabales</taxon>
        <taxon>Fabaceae</taxon>
        <taxon>Papilionoideae</taxon>
        <taxon>50 kb inversion clade</taxon>
        <taxon>NPAAA clade</taxon>
        <taxon>indigoferoid/millettioid clade</taxon>
        <taxon>Phaseoleae</taxon>
        <taxon>Canavalia</taxon>
    </lineage>
</organism>
<accession>A0AAN9L4A7</accession>
<evidence type="ECO:0000313" key="3">
    <source>
        <dbReference type="Proteomes" id="UP001367508"/>
    </source>
</evidence>